<evidence type="ECO:0000313" key="4">
    <source>
        <dbReference type="EMBL" id="KIM43418.1"/>
    </source>
</evidence>
<dbReference type="STRING" id="686832.A0A0C2Y0L9"/>
<evidence type="ECO:0000313" key="5">
    <source>
        <dbReference type="Proteomes" id="UP000053424"/>
    </source>
</evidence>
<proteinExistence type="predicted"/>
<dbReference type="Pfam" id="PF01822">
    <property type="entry name" value="WSC"/>
    <property type="match status" value="2"/>
</dbReference>
<organism evidence="4 5">
    <name type="scientific">Hebeloma cylindrosporum</name>
    <dbReference type="NCBI Taxonomy" id="76867"/>
    <lineage>
        <taxon>Eukaryota</taxon>
        <taxon>Fungi</taxon>
        <taxon>Dikarya</taxon>
        <taxon>Basidiomycota</taxon>
        <taxon>Agaricomycotina</taxon>
        <taxon>Agaricomycetes</taxon>
        <taxon>Agaricomycetidae</taxon>
        <taxon>Agaricales</taxon>
        <taxon>Agaricineae</taxon>
        <taxon>Hymenogastraceae</taxon>
        <taxon>Hebeloma</taxon>
    </lineage>
</organism>
<feature type="domain" description="WSC" evidence="3">
    <location>
        <begin position="144"/>
        <end position="244"/>
    </location>
</feature>
<dbReference type="AlphaFoldDB" id="A0A0C2Y0L9"/>
<dbReference type="InterPro" id="IPR051589">
    <property type="entry name" value="Sialate-O-sulfotransferase"/>
</dbReference>
<keyword evidence="1" id="KW-0677">Repeat</keyword>
<dbReference type="Proteomes" id="UP000053424">
    <property type="component" value="Unassembled WGS sequence"/>
</dbReference>
<keyword evidence="5" id="KW-1185">Reference proteome</keyword>
<name>A0A0C2Y0L9_HEBCY</name>
<reference evidence="4 5" key="1">
    <citation type="submission" date="2014-04" db="EMBL/GenBank/DDBJ databases">
        <authorList>
            <consortium name="DOE Joint Genome Institute"/>
            <person name="Kuo A."/>
            <person name="Gay G."/>
            <person name="Dore J."/>
            <person name="Kohler A."/>
            <person name="Nagy L.G."/>
            <person name="Floudas D."/>
            <person name="Copeland A."/>
            <person name="Barry K.W."/>
            <person name="Cichocki N."/>
            <person name="Veneault-Fourrey C."/>
            <person name="LaButti K."/>
            <person name="Lindquist E.A."/>
            <person name="Lipzen A."/>
            <person name="Lundell T."/>
            <person name="Morin E."/>
            <person name="Murat C."/>
            <person name="Sun H."/>
            <person name="Tunlid A."/>
            <person name="Henrissat B."/>
            <person name="Grigoriev I.V."/>
            <person name="Hibbett D.S."/>
            <person name="Martin F."/>
            <person name="Nordberg H.P."/>
            <person name="Cantor M.N."/>
            <person name="Hua S.X."/>
        </authorList>
    </citation>
    <scope>NUCLEOTIDE SEQUENCE [LARGE SCALE GENOMIC DNA]</scope>
    <source>
        <strain evidence="5">h7</strain>
    </source>
</reference>
<dbReference type="SMART" id="SM00321">
    <property type="entry name" value="WSC"/>
    <property type="match status" value="2"/>
</dbReference>
<keyword evidence="2" id="KW-0732">Signal</keyword>
<sequence>MIFFAHSFSLAFVLSVLSSESFANPIVSRQAEHIAHLGCWKDSAPRTLHHRVSSADVADKTSFQGCTDVCFNAGWPLAGVEYGDECYCGNGILYNYGLSESCNMDCPGGNTSVTCGGPDAIQIYSTGAGPYTVGPASLLFSYNGWITAHCYEDDIWSFGGPRLLPHIPPNEPPAESMNVEKCVDACNVSGYTSAGLEWGQECWCGNVTYPPGESVPDFECAIPCNGDDTEMCGGSSRILLYTKL</sequence>
<evidence type="ECO:0000256" key="2">
    <source>
        <dbReference type="SAM" id="SignalP"/>
    </source>
</evidence>
<protein>
    <recommendedName>
        <fullName evidence="3">WSC domain-containing protein</fullName>
    </recommendedName>
</protein>
<gene>
    <name evidence="4" type="ORF">M413DRAFT_25789</name>
</gene>
<dbReference type="OrthoDB" id="5985073at2759"/>
<dbReference type="PANTHER" id="PTHR45964:SF5">
    <property type="entry name" value="WSCD FAMILY MEMBER CG9164"/>
    <property type="match status" value="1"/>
</dbReference>
<dbReference type="EMBL" id="KN831775">
    <property type="protein sequence ID" value="KIM43418.1"/>
    <property type="molecule type" value="Genomic_DNA"/>
</dbReference>
<accession>A0A0C2Y0L9</accession>
<evidence type="ECO:0000259" key="3">
    <source>
        <dbReference type="PROSITE" id="PS51212"/>
    </source>
</evidence>
<dbReference type="HOGENOM" id="CLU_063916_3_1_1"/>
<dbReference type="InterPro" id="IPR002889">
    <property type="entry name" value="WSC_carb-bd"/>
</dbReference>
<feature type="signal peptide" evidence="2">
    <location>
        <begin position="1"/>
        <end position="23"/>
    </location>
</feature>
<evidence type="ECO:0000256" key="1">
    <source>
        <dbReference type="ARBA" id="ARBA00022737"/>
    </source>
</evidence>
<dbReference type="PROSITE" id="PS51212">
    <property type="entry name" value="WSC"/>
    <property type="match status" value="2"/>
</dbReference>
<feature type="domain" description="WSC" evidence="3">
    <location>
        <begin position="33"/>
        <end position="127"/>
    </location>
</feature>
<dbReference type="PANTHER" id="PTHR45964">
    <property type="entry name" value="WSCD FAMILY MEMBER CG9164"/>
    <property type="match status" value="1"/>
</dbReference>
<reference evidence="5" key="2">
    <citation type="submission" date="2015-01" db="EMBL/GenBank/DDBJ databases">
        <title>Evolutionary Origins and Diversification of the Mycorrhizal Mutualists.</title>
        <authorList>
            <consortium name="DOE Joint Genome Institute"/>
            <consortium name="Mycorrhizal Genomics Consortium"/>
            <person name="Kohler A."/>
            <person name="Kuo A."/>
            <person name="Nagy L.G."/>
            <person name="Floudas D."/>
            <person name="Copeland A."/>
            <person name="Barry K.W."/>
            <person name="Cichocki N."/>
            <person name="Veneault-Fourrey C."/>
            <person name="LaButti K."/>
            <person name="Lindquist E.A."/>
            <person name="Lipzen A."/>
            <person name="Lundell T."/>
            <person name="Morin E."/>
            <person name="Murat C."/>
            <person name="Riley R."/>
            <person name="Ohm R."/>
            <person name="Sun H."/>
            <person name="Tunlid A."/>
            <person name="Henrissat B."/>
            <person name="Grigoriev I.V."/>
            <person name="Hibbett D.S."/>
            <person name="Martin F."/>
        </authorList>
    </citation>
    <scope>NUCLEOTIDE SEQUENCE [LARGE SCALE GENOMIC DNA]</scope>
    <source>
        <strain evidence="5">h7</strain>
    </source>
</reference>
<feature type="chain" id="PRO_5002159208" description="WSC domain-containing protein" evidence="2">
    <location>
        <begin position="24"/>
        <end position="244"/>
    </location>
</feature>